<dbReference type="NCBIfam" id="NF007321">
    <property type="entry name" value="PRK09813.1"/>
    <property type="match status" value="1"/>
</dbReference>
<name>A0ABT9CE47_9BACL</name>
<dbReference type="Proteomes" id="UP001240171">
    <property type="component" value="Unassembled WGS sequence"/>
</dbReference>
<evidence type="ECO:0000313" key="5">
    <source>
        <dbReference type="EMBL" id="MDO7907135.1"/>
    </source>
</evidence>
<comment type="caution">
    <text evidence="5">The sequence shown here is derived from an EMBL/GenBank/DDBJ whole genome shotgun (WGS) entry which is preliminary data.</text>
</comment>
<protein>
    <submittedName>
        <fullName evidence="5">Fructoselysine 6-kinase</fullName>
        <ecNumber evidence="5">2.7.1.218</ecNumber>
    </submittedName>
</protein>
<organism evidence="5 6">
    <name type="scientific">Paenibacillus lacisoli</name>
    <dbReference type="NCBI Taxonomy" id="3064525"/>
    <lineage>
        <taxon>Bacteria</taxon>
        <taxon>Bacillati</taxon>
        <taxon>Bacillota</taxon>
        <taxon>Bacilli</taxon>
        <taxon>Bacillales</taxon>
        <taxon>Paenibacillaceae</taxon>
        <taxon>Paenibacillus</taxon>
    </lineage>
</organism>
<dbReference type="EC" id="2.7.1.218" evidence="5"/>
<comment type="similarity">
    <text evidence="1">Belongs to the carbohydrate kinase PfkB family.</text>
</comment>
<dbReference type="InterPro" id="IPR002173">
    <property type="entry name" value="Carboh/pur_kinase_PfkB_CS"/>
</dbReference>
<dbReference type="PROSITE" id="PS00584">
    <property type="entry name" value="PFKB_KINASES_2"/>
    <property type="match status" value="1"/>
</dbReference>
<evidence type="ECO:0000256" key="3">
    <source>
        <dbReference type="ARBA" id="ARBA00022777"/>
    </source>
</evidence>
<keyword evidence="3" id="KW-0418">Kinase</keyword>
<dbReference type="InterPro" id="IPR050306">
    <property type="entry name" value="PfkB_Carbo_kinase"/>
</dbReference>
<sequence length="259" mass="28741">MVIASVGDNCMDLYENGSRFPGGNAVNVAVWLSRLGSRVSYTGWIGSDEEGQELLRRLSGSGIDLSHMYTVEGRTATTQVNLIQGERTMGEYHQGVMSRFKLTEEDLSFLSSHRCIHSVVWGHCHTHFPYWKERGLDTSFDFSDRFTDPLVKELAPVLDYAFFSYSKDDSYIRNFMTEMCNHGTRNVIVTLGANGSMVYNGRRFIKRSAIQTVVVDTLGAGDSFIAGYLHVMMAGGSIRMGLEKGSRCAAATIGKLGAW</sequence>
<dbReference type="PROSITE" id="PS00583">
    <property type="entry name" value="PFKB_KINASES_1"/>
    <property type="match status" value="1"/>
</dbReference>
<dbReference type="SUPFAM" id="SSF53613">
    <property type="entry name" value="Ribokinase-like"/>
    <property type="match status" value="1"/>
</dbReference>
<feature type="domain" description="Carbohydrate kinase PfkB" evidence="4">
    <location>
        <begin position="16"/>
        <end position="258"/>
    </location>
</feature>
<evidence type="ECO:0000256" key="2">
    <source>
        <dbReference type="ARBA" id="ARBA00022679"/>
    </source>
</evidence>
<keyword evidence="6" id="KW-1185">Reference proteome</keyword>
<evidence type="ECO:0000259" key="4">
    <source>
        <dbReference type="Pfam" id="PF00294"/>
    </source>
</evidence>
<gene>
    <name evidence="5" type="primary">frlD</name>
    <name evidence="5" type="ORF">Q5741_12015</name>
</gene>
<reference evidence="5 6" key="1">
    <citation type="submission" date="2023-07" db="EMBL/GenBank/DDBJ databases">
        <title>Paenibacillus sp. JX-17 nov. isolated from soil.</title>
        <authorList>
            <person name="Wan Y."/>
            <person name="Liu B."/>
        </authorList>
    </citation>
    <scope>NUCLEOTIDE SEQUENCE [LARGE SCALE GENOMIC DNA]</scope>
    <source>
        <strain evidence="5 6">JX-17</strain>
    </source>
</reference>
<dbReference type="InterPro" id="IPR029056">
    <property type="entry name" value="Ribokinase-like"/>
</dbReference>
<dbReference type="RefSeq" id="WP_305024342.1">
    <property type="nucleotide sequence ID" value="NZ_JAUQTB010000006.1"/>
</dbReference>
<accession>A0ABT9CE47</accession>
<dbReference type="PANTHER" id="PTHR43085:SF41">
    <property type="entry name" value="FRUCTOSELYSINE 6-KINASE"/>
    <property type="match status" value="1"/>
</dbReference>
<keyword evidence="2 5" id="KW-0808">Transferase</keyword>
<dbReference type="Gene3D" id="3.40.1190.20">
    <property type="match status" value="1"/>
</dbReference>
<dbReference type="PANTHER" id="PTHR43085">
    <property type="entry name" value="HEXOKINASE FAMILY MEMBER"/>
    <property type="match status" value="1"/>
</dbReference>
<dbReference type="Pfam" id="PF00294">
    <property type="entry name" value="PfkB"/>
    <property type="match status" value="1"/>
</dbReference>
<proteinExistence type="inferred from homology"/>
<evidence type="ECO:0000313" key="6">
    <source>
        <dbReference type="Proteomes" id="UP001240171"/>
    </source>
</evidence>
<dbReference type="GO" id="GO:0016740">
    <property type="term" value="F:transferase activity"/>
    <property type="evidence" value="ECO:0007669"/>
    <property type="project" value="UniProtKB-KW"/>
</dbReference>
<evidence type="ECO:0000256" key="1">
    <source>
        <dbReference type="ARBA" id="ARBA00010688"/>
    </source>
</evidence>
<dbReference type="EMBL" id="JAUQTB010000006">
    <property type="protein sequence ID" value="MDO7907135.1"/>
    <property type="molecule type" value="Genomic_DNA"/>
</dbReference>
<dbReference type="InterPro" id="IPR011611">
    <property type="entry name" value="PfkB_dom"/>
</dbReference>